<comment type="caution">
    <text evidence="5">The sequence shown here is derived from an EMBL/GenBank/DDBJ whole genome shotgun (WGS) entry which is preliminary data.</text>
</comment>
<dbReference type="GO" id="GO:0005739">
    <property type="term" value="C:mitochondrion"/>
    <property type="evidence" value="ECO:0007669"/>
    <property type="project" value="TreeGrafter"/>
</dbReference>
<evidence type="ECO:0000256" key="1">
    <source>
        <dbReference type="ARBA" id="ARBA00010633"/>
    </source>
</evidence>
<dbReference type="PANTHER" id="PTHR13610:SF9">
    <property type="entry name" value="FI06469P"/>
    <property type="match status" value="1"/>
</dbReference>
<dbReference type="OrthoDB" id="66144at2759"/>
<dbReference type="InterPro" id="IPR029063">
    <property type="entry name" value="SAM-dependent_MTases_sf"/>
</dbReference>
<dbReference type="AlphaFoldDB" id="A0A6V7TX08"/>
<dbReference type="SUPFAM" id="SSF53335">
    <property type="entry name" value="S-adenosyl-L-methionine-dependent methyltransferases"/>
    <property type="match status" value="1"/>
</dbReference>
<comment type="similarity">
    <text evidence="1">Belongs to the ANT/ATPSC lysine N-methyltransferase family.</text>
</comment>
<dbReference type="InterPro" id="IPR026170">
    <property type="entry name" value="FAM173A/B"/>
</dbReference>
<keyword evidence="2" id="KW-0489">Methyltransferase</keyword>
<evidence type="ECO:0000313" key="5">
    <source>
        <dbReference type="EMBL" id="CAD2137838.1"/>
    </source>
</evidence>
<dbReference type="GO" id="GO:1905706">
    <property type="term" value="P:regulation of mitochondrial ATP synthesis coupled proton transport"/>
    <property type="evidence" value="ECO:0007669"/>
    <property type="project" value="TreeGrafter"/>
</dbReference>
<name>A0A6V7TX08_MELEN</name>
<dbReference type="PANTHER" id="PTHR13610">
    <property type="entry name" value="METHYLTRANSFERASE DOMAIN-CONTAINING PROTEIN"/>
    <property type="match status" value="1"/>
</dbReference>
<organism evidence="5 6">
    <name type="scientific">Meloidogyne enterolobii</name>
    <name type="common">Root-knot nematode worm</name>
    <name type="synonym">Meloidogyne mayaguensis</name>
    <dbReference type="NCBI Taxonomy" id="390850"/>
    <lineage>
        <taxon>Eukaryota</taxon>
        <taxon>Metazoa</taxon>
        <taxon>Ecdysozoa</taxon>
        <taxon>Nematoda</taxon>
        <taxon>Chromadorea</taxon>
        <taxon>Rhabditida</taxon>
        <taxon>Tylenchina</taxon>
        <taxon>Tylenchomorpha</taxon>
        <taxon>Tylenchoidea</taxon>
        <taxon>Meloidogynidae</taxon>
        <taxon>Meloidogyninae</taxon>
        <taxon>Meloidogyne</taxon>
    </lineage>
</organism>
<proteinExistence type="inferred from homology"/>
<dbReference type="GO" id="GO:0016279">
    <property type="term" value="F:protein-lysine N-methyltransferase activity"/>
    <property type="evidence" value="ECO:0007669"/>
    <property type="project" value="InterPro"/>
</dbReference>
<dbReference type="EMBL" id="CAJEWN010000020">
    <property type="protein sequence ID" value="CAD2137838.1"/>
    <property type="molecule type" value="Genomic_DNA"/>
</dbReference>
<sequence>MLVLQLAKAGHTNSTGVELNSLLVLYSRWKSFREGTKKEVKFVKADIFKTCLEDYDVVVLFGTETIVPQVRPKLLEMKDGAGLILCRFPLQSEEECWKMISTEGKGIDQAWLYIRKNN</sequence>
<evidence type="ECO:0000313" key="6">
    <source>
        <dbReference type="Proteomes" id="UP000580250"/>
    </source>
</evidence>
<dbReference type="Proteomes" id="UP000580250">
    <property type="component" value="Unassembled WGS sequence"/>
</dbReference>
<evidence type="ECO:0000256" key="3">
    <source>
        <dbReference type="ARBA" id="ARBA00022679"/>
    </source>
</evidence>
<evidence type="ECO:0000256" key="2">
    <source>
        <dbReference type="ARBA" id="ARBA00022603"/>
    </source>
</evidence>
<dbReference type="GO" id="GO:0032259">
    <property type="term" value="P:methylation"/>
    <property type="evidence" value="ECO:0007669"/>
    <property type="project" value="UniProtKB-KW"/>
</dbReference>
<accession>A0A6V7TX08</accession>
<reference evidence="5 6" key="1">
    <citation type="submission" date="2020-08" db="EMBL/GenBank/DDBJ databases">
        <authorList>
            <person name="Koutsovoulos G."/>
            <person name="Danchin GJ E."/>
        </authorList>
    </citation>
    <scope>NUCLEOTIDE SEQUENCE [LARGE SCALE GENOMIC DNA]</scope>
</reference>
<protein>
    <submittedName>
        <fullName evidence="5">Uncharacterized protein</fullName>
    </submittedName>
</protein>
<keyword evidence="3" id="KW-0808">Transferase</keyword>
<evidence type="ECO:0000256" key="4">
    <source>
        <dbReference type="ARBA" id="ARBA00022691"/>
    </source>
</evidence>
<gene>
    <name evidence="5" type="ORF">MENT_LOCUS5606</name>
</gene>
<keyword evidence="4" id="KW-0949">S-adenosyl-L-methionine</keyword>
<dbReference type="Gene3D" id="3.40.50.150">
    <property type="entry name" value="Vaccinia Virus protein VP39"/>
    <property type="match status" value="1"/>
</dbReference>